<comment type="caution">
    <text evidence="3">The sequence shown here is derived from an EMBL/GenBank/DDBJ whole genome shotgun (WGS) entry which is preliminary data.</text>
</comment>
<reference evidence="3" key="1">
    <citation type="journal article" date="2014" name="Int. J. Syst. Evol. Microbiol.">
        <title>Complete genome sequence of Corynebacterium casei LMG S-19264T (=DSM 44701T), isolated from a smear-ripened cheese.</title>
        <authorList>
            <consortium name="US DOE Joint Genome Institute (JGI-PGF)"/>
            <person name="Walter F."/>
            <person name="Albersmeier A."/>
            <person name="Kalinowski J."/>
            <person name="Ruckert C."/>
        </authorList>
    </citation>
    <scope>NUCLEOTIDE SEQUENCE</scope>
    <source>
        <strain evidence="3">CGMCC 1.12698</strain>
    </source>
</reference>
<dbReference type="GO" id="GO:0051301">
    <property type="term" value="P:cell division"/>
    <property type="evidence" value="ECO:0007669"/>
    <property type="project" value="InterPro"/>
</dbReference>
<keyword evidence="2" id="KW-0472">Membrane</keyword>
<name>A0A917AXT5_9BACI</name>
<dbReference type="EMBL" id="BMFK01000008">
    <property type="protein sequence ID" value="GGE84735.1"/>
    <property type="molecule type" value="Genomic_DNA"/>
</dbReference>
<organism evidence="3 4">
    <name type="scientific">Priestia taiwanensis</name>
    <dbReference type="NCBI Taxonomy" id="1347902"/>
    <lineage>
        <taxon>Bacteria</taxon>
        <taxon>Bacillati</taxon>
        <taxon>Bacillota</taxon>
        <taxon>Bacilli</taxon>
        <taxon>Bacillales</taxon>
        <taxon>Bacillaceae</taxon>
        <taxon>Priestia</taxon>
    </lineage>
</organism>
<dbReference type="PANTHER" id="PTHR40027">
    <property type="entry name" value="CELL DIVISION PROTEIN DIVIC"/>
    <property type="match status" value="1"/>
</dbReference>
<feature type="coiled-coil region" evidence="1">
    <location>
        <begin position="65"/>
        <end position="96"/>
    </location>
</feature>
<keyword evidence="1" id="KW-0175">Coiled coil</keyword>
<gene>
    <name evidence="3" type="ORF">GCM10007140_37810</name>
</gene>
<protein>
    <recommendedName>
        <fullName evidence="5">Septum formation initiator</fullName>
    </recommendedName>
</protein>
<reference evidence="3" key="2">
    <citation type="submission" date="2020-09" db="EMBL/GenBank/DDBJ databases">
        <authorList>
            <person name="Sun Q."/>
            <person name="Zhou Y."/>
        </authorList>
    </citation>
    <scope>NUCLEOTIDE SEQUENCE</scope>
    <source>
        <strain evidence="3">CGMCC 1.12698</strain>
    </source>
</reference>
<evidence type="ECO:0000313" key="4">
    <source>
        <dbReference type="Proteomes" id="UP000605259"/>
    </source>
</evidence>
<dbReference type="InterPro" id="IPR039076">
    <property type="entry name" value="DivIC"/>
</dbReference>
<keyword evidence="2" id="KW-0812">Transmembrane</keyword>
<feature type="transmembrane region" description="Helical" evidence="2">
    <location>
        <begin position="37"/>
        <end position="57"/>
    </location>
</feature>
<keyword evidence="4" id="KW-1185">Reference proteome</keyword>
<proteinExistence type="predicted"/>
<dbReference type="Proteomes" id="UP000605259">
    <property type="component" value="Unassembled WGS sequence"/>
</dbReference>
<dbReference type="RefSeq" id="WP_188390070.1">
    <property type="nucleotide sequence ID" value="NZ_BMFK01000008.1"/>
</dbReference>
<evidence type="ECO:0008006" key="5">
    <source>
        <dbReference type="Google" id="ProtNLM"/>
    </source>
</evidence>
<evidence type="ECO:0000256" key="1">
    <source>
        <dbReference type="SAM" id="Coils"/>
    </source>
</evidence>
<evidence type="ECO:0000256" key="2">
    <source>
        <dbReference type="SAM" id="Phobius"/>
    </source>
</evidence>
<keyword evidence="2" id="KW-1133">Transmembrane helix</keyword>
<dbReference type="AlphaFoldDB" id="A0A917AXT5"/>
<evidence type="ECO:0000313" key="3">
    <source>
        <dbReference type="EMBL" id="GGE84735.1"/>
    </source>
</evidence>
<dbReference type="InterPro" id="IPR007060">
    <property type="entry name" value="FtsL/DivIC"/>
</dbReference>
<dbReference type="Pfam" id="PF04977">
    <property type="entry name" value="DivIC"/>
    <property type="match status" value="1"/>
</dbReference>
<sequence>MTMLKKNQPFVSSTVNEEQDYLQQRLEKKKRALLKRLSLLGGLALVLTVFFAVSFYLQHAQISAKAEKKKELEAHSQQLGEEAKELQLEKTRLSSDEYIVNIARYKYLYSKEGETIYSISEGN</sequence>
<dbReference type="PANTHER" id="PTHR40027:SF1">
    <property type="entry name" value="CELL DIVISION PROTEIN DIVIC"/>
    <property type="match status" value="1"/>
</dbReference>
<accession>A0A917AXT5</accession>